<dbReference type="HAMAP" id="MF_01307_B">
    <property type="entry name" value="Ribosomal_uS5_B"/>
    <property type="match status" value="1"/>
</dbReference>
<dbReference type="EMBL" id="BAAAMK010000001">
    <property type="protein sequence ID" value="GAA1941972.1"/>
    <property type="molecule type" value="Genomic_DNA"/>
</dbReference>
<dbReference type="Proteomes" id="UP001499954">
    <property type="component" value="Unassembled WGS sequence"/>
</dbReference>
<evidence type="ECO:0000259" key="10">
    <source>
        <dbReference type="PROSITE" id="PS50881"/>
    </source>
</evidence>
<dbReference type="PROSITE" id="PS50881">
    <property type="entry name" value="S5_DSRBD"/>
    <property type="match status" value="1"/>
</dbReference>
<comment type="function">
    <text evidence="7">Located at the back of the 30S subunit body where it stabilizes the conformation of the head with respect to the body.</text>
</comment>
<evidence type="ECO:0000256" key="8">
    <source>
        <dbReference type="RuleBase" id="RU003823"/>
    </source>
</evidence>
<reference evidence="12" key="1">
    <citation type="journal article" date="2019" name="Int. J. Syst. Evol. Microbiol.">
        <title>The Global Catalogue of Microorganisms (GCM) 10K type strain sequencing project: providing services to taxonomists for standard genome sequencing and annotation.</title>
        <authorList>
            <consortium name="The Broad Institute Genomics Platform"/>
            <consortium name="The Broad Institute Genome Sequencing Center for Infectious Disease"/>
            <person name="Wu L."/>
            <person name="Ma J."/>
        </authorList>
    </citation>
    <scope>NUCLEOTIDE SEQUENCE [LARGE SCALE GENOMIC DNA]</scope>
    <source>
        <strain evidence="12">JCM 13584</strain>
    </source>
</reference>
<organism evidence="11 12">
    <name type="scientific">Agromyces allii</name>
    <dbReference type="NCBI Taxonomy" id="393607"/>
    <lineage>
        <taxon>Bacteria</taxon>
        <taxon>Bacillati</taxon>
        <taxon>Actinomycetota</taxon>
        <taxon>Actinomycetes</taxon>
        <taxon>Micrococcales</taxon>
        <taxon>Microbacteriaceae</taxon>
        <taxon>Agromyces</taxon>
    </lineage>
</organism>
<evidence type="ECO:0000256" key="5">
    <source>
        <dbReference type="ARBA" id="ARBA00023274"/>
    </source>
</evidence>
<feature type="compositionally biased region" description="Low complexity" evidence="9">
    <location>
        <begin position="12"/>
        <end position="25"/>
    </location>
</feature>
<keyword evidence="12" id="KW-1185">Reference proteome</keyword>
<evidence type="ECO:0000256" key="1">
    <source>
        <dbReference type="ARBA" id="ARBA00008945"/>
    </source>
</evidence>
<dbReference type="InterPro" id="IPR005324">
    <property type="entry name" value="Ribosomal_uS5_C"/>
</dbReference>
<evidence type="ECO:0000256" key="7">
    <source>
        <dbReference type="HAMAP-Rule" id="MF_01307"/>
    </source>
</evidence>
<comment type="similarity">
    <text evidence="1 7 8">Belongs to the universal ribosomal protein uS5 family.</text>
</comment>
<dbReference type="SUPFAM" id="SSF54768">
    <property type="entry name" value="dsRNA-binding domain-like"/>
    <property type="match status" value="1"/>
</dbReference>
<dbReference type="InterPro" id="IPR005712">
    <property type="entry name" value="Ribosomal_uS5_bac-type"/>
</dbReference>
<dbReference type="InterPro" id="IPR000851">
    <property type="entry name" value="Ribosomal_uS5"/>
</dbReference>
<comment type="caution">
    <text evidence="11">The sequence shown here is derived from an EMBL/GenBank/DDBJ whole genome shotgun (WGS) entry which is preliminary data.</text>
</comment>
<feature type="domain" description="S5 DRBM" evidence="10">
    <location>
        <begin position="57"/>
        <end position="120"/>
    </location>
</feature>
<protein>
    <recommendedName>
        <fullName evidence="6 7">Small ribosomal subunit protein uS5</fullName>
    </recommendedName>
</protein>
<dbReference type="InterPro" id="IPR014721">
    <property type="entry name" value="Ribsml_uS5_D2-typ_fold_subgr"/>
</dbReference>
<evidence type="ECO:0000256" key="2">
    <source>
        <dbReference type="ARBA" id="ARBA00022730"/>
    </source>
</evidence>
<keyword evidence="4 7" id="KW-0689">Ribosomal protein</keyword>
<evidence type="ECO:0000256" key="3">
    <source>
        <dbReference type="ARBA" id="ARBA00022884"/>
    </source>
</evidence>
<gene>
    <name evidence="7" type="primary">rpsE</name>
    <name evidence="11" type="ORF">GCM10009717_05270</name>
</gene>
<feature type="compositionally biased region" description="Basic and acidic residues" evidence="9">
    <location>
        <begin position="1"/>
        <end position="10"/>
    </location>
</feature>
<dbReference type="NCBIfam" id="TIGR01021">
    <property type="entry name" value="rpsE_bact"/>
    <property type="match status" value="1"/>
</dbReference>
<dbReference type="PROSITE" id="PS00585">
    <property type="entry name" value="RIBOSOMAL_S5"/>
    <property type="match status" value="1"/>
</dbReference>
<evidence type="ECO:0000256" key="4">
    <source>
        <dbReference type="ARBA" id="ARBA00022980"/>
    </source>
</evidence>
<dbReference type="SUPFAM" id="SSF54211">
    <property type="entry name" value="Ribosomal protein S5 domain 2-like"/>
    <property type="match status" value="1"/>
</dbReference>
<dbReference type="InterPro" id="IPR013810">
    <property type="entry name" value="Ribosomal_uS5_N"/>
</dbReference>
<evidence type="ECO:0000256" key="9">
    <source>
        <dbReference type="SAM" id="MobiDB-lite"/>
    </source>
</evidence>
<dbReference type="Pfam" id="PF03719">
    <property type="entry name" value="Ribosomal_S5_C"/>
    <property type="match status" value="1"/>
</dbReference>
<sequence length="233" mass="24216">MSENTVKETEVTAEAPVETAAASEPARNERDNRRGGGRDRNQGGRDRGGRDAEKSQFLERVVTINRVSKVVKGGRRFSFTALVVVGDGNGLVGVGYGKAREVPTAISKGVEEAKKNFFRVPRIGATIPHPVQGEAAAGVVLLRPASPGTGVIAGGPVRAVLECAGIHDVLSKSLGSSNTINIVHATVEALKQLEEPRAVAARRGLAYDEVAPARLLRAEAQAAEAAAAAKAGA</sequence>
<comment type="function">
    <text evidence="7">With S4 and S12 plays an important role in translational accuracy.</text>
</comment>
<dbReference type="PANTHER" id="PTHR48277">
    <property type="entry name" value="MITOCHONDRIAL RIBOSOMAL PROTEIN S5"/>
    <property type="match status" value="1"/>
</dbReference>
<dbReference type="PANTHER" id="PTHR48277:SF1">
    <property type="entry name" value="MITOCHONDRIAL RIBOSOMAL PROTEIN S5"/>
    <property type="match status" value="1"/>
</dbReference>
<comment type="subunit">
    <text evidence="7">Part of the 30S ribosomal subunit. Contacts proteins S4 and S8.</text>
</comment>
<dbReference type="InterPro" id="IPR020568">
    <property type="entry name" value="Ribosomal_Su5_D2-typ_SF"/>
</dbReference>
<comment type="domain">
    <text evidence="7">The N-terminal domain interacts with the head of the 30S subunit; the C-terminal domain interacts with the body and contacts protein S4. The interaction surface between S4 and S5 is involved in control of translational fidelity.</text>
</comment>
<evidence type="ECO:0000256" key="6">
    <source>
        <dbReference type="ARBA" id="ARBA00035255"/>
    </source>
</evidence>
<feature type="region of interest" description="Disordered" evidence="9">
    <location>
        <begin position="1"/>
        <end position="54"/>
    </location>
</feature>
<keyword evidence="5 7" id="KW-0687">Ribonucleoprotein</keyword>
<evidence type="ECO:0000313" key="12">
    <source>
        <dbReference type="Proteomes" id="UP001499954"/>
    </source>
</evidence>
<dbReference type="Pfam" id="PF00333">
    <property type="entry name" value="Ribosomal_S5"/>
    <property type="match status" value="1"/>
</dbReference>
<evidence type="ECO:0000313" key="11">
    <source>
        <dbReference type="EMBL" id="GAA1941972.1"/>
    </source>
</evidence>
<dbReference type="Gene3D" id="3.30.230.10">
    <property type="match status" value="1"/>
</dbReference>
<dbReference type="Gene3D" id="3.30.160.20">
    <property type="match status" value="1"/>
</dbReference>
<name>A0ABP5BDR5_9MICO</name>
<keyword evidence="3 7" id="KW-0694">RNA-binding</keyword>
<keyword evidence="2 7" id="KW-0699">rRNA-binding</keyword>
<feature type="compositionally biased region" description="Basic and acidic residues" evidence="9">
    <location>
        <begin position="26"/>
        <end position="54"/>
    </location>
</feature>
<proteinExistence type="inferred from homology"/>
<dbReference type="InterPro" id="IPR018192">
    <property type="entry name" value="Ribosomal_uS5_N_CS"/>
</dbReference>
<accession>A0ABP5BDR5</accession>